<dbReference type="PANTHER" id="PTHR40626:SF11">
    <property type="entry name" value="ZINC FINGER PROTEIN YPR022C"/>
    <property type="match status" value="1"/>
</dbReference>
<name>A0A6G1KPI2_9PLEO</name>
<dbReference type="EMBL" id="MU005765">
    <property type="protein sequence ID" value="KAF2714237.1"/>
    <property type="molecule type" value="Genomic_DNA"/>
</dbReference>
<dbReference type="Proteomes" id="UP000799428">
    <property type="component" value="Unassembled WGS sequence"/>
</dbReference>
<feature type="region of interest" description="Disordered" evidence="8">
    <location>
        <begin position="151"/>
        <end position="214"/>
    </location>
</feature>
<feature type="region of interest" description="Disordered" evidence="8">
    <location>
        <begin position="812"/>
        <end position="835"/>
    </location>
</feature>
<keyword evidence="6" id="KW-0539">Nucleus</keyword>
<proteinExistence type="predicted"/>
<dbReference type="SMART" id="SM00355">
    <property type="entry name" value="ZnF_C2H2"/>
    <property type="match status" value="2"/>
</dbReference>
<dbReference type="Pfam" id="PF04082">
    <property type="entry name" value="Fungal_trans"/>
    <property type="match status" value="1"/>
</dbReference>
<dbReference type="GO" id="GO:0008270">
    <property type="term" value="F:zinc ion binding"/>
    <property type="evidence" value="ECO:0007669"/>
    <property type="project" value="UniProtKB-KW"/>
</dbReference>
<feature type="compositionally biased region" description="Polar residues" evidence="8">
    <location>
        <begin position="294"/>
        <end position="334"/>
    </location>
</feature>
<dbReference type="GO" id="GO:0005634">
    <property type="term" value="C:nucleus"/>
    <property type="evidence" value="ECO:0007669"/>
    <property type="project" value="UniProtKB-SubCell"/>
</dbReference>
<keyword evidence="9" id="KW-0472">Membrane</keyword>
<dbReference type="InterPro" id="IPR013087">
    <property type="entry name" value="Znf_C2H2_type"/>
</dbReference>
<dbReference type="OrthoDB" id="427030at2759"/>
<feature type="domain" description="C2H2-type" evidence="10">
    <location>
        <begin position="212"/>
        <end position="241"/>
    </location>
</feature>
<evidence type="ECO:0000256" key="4">
    <source>
        <dbReference type="ARBA" id="ARBA00022771"/>
    </source>
</evidence>
<dbReference type="SUPFAM" id="SSF57667">
    <property type="entry name" value="beta-beta-alpha zinc fingers"/>
    <property type="match status" value="1"/>
</dbReference>
<dbReference type="InterPro" id="IPR051059">
    <property type="entry name" value="VerF-like"/>
</dbReference>
<keyword evidence="2" id="KW-0479">Metal-binding</keyword>
<keyword evidence="5" id="KW-0862">Zinc</keyword>
<dbReference type="PANTHER" id="PTHR40626">
    <property type="entry name" value="MIP31509P"/>
    <property type="match status" value="1"/>
</dbReference>
<organism evidence="11 12">
    <name type="scientific">Pleomassaria siparia CBS 279.74</name>
    <dbReference type="NCBI Taxonomy" id="1314801"/>
    <lineage>
        <taxon>Eukaryota</taxon>
        <taxon>Fungi</taxon>
        <taxon>Dikarya</taxon>
        <taxon>Ascomycota</taxon>
        <taxon>Pezizomycotina</taxon>
        <taxon>Dothideomycetes</taxon>
        <taxon>Pleosporomycetidae</taxon>
        <taxon>Pleosporales</taxon>
        <taxon>Pleomassariaceae</taxon>
        <taxon>Pleomassaria</taxon>
    </lineage>
</organism>
<dbReference type="PROSITE" id="PS50157">
    <property type="entry name" value="ZINC_FINGER_C2H2_2"/>
    <property type="match status" value="2"/>
</dbReference>
<evidence type="ECO:0000256" key="1">
    <source>
        <dbReference type="ARBA" id="ARBA00004123"/>
    </source>
</evidence>
<accession>A0A6G1KPI2</accession>
<dbReference type="GO" id="GO:0000978">
    <property type="term" value="F:RNA polymerase II cis-regulatory region sequence-specific DNA binding"/>
    <property type="evidence" value="ECO:0007669"/>
    <property type="project" value="InterPro"/>
</dbReference>
<evidence type="ECO:0000313" key="12">
    <source>
        <dbReference type="Proteomes" id="UP000799428"/>
    </source>
</evidence>
<feature type="compositionally biased region" description="Basic and acidic residues" evidence="8">
    <location>
        <begin position="169"/>
        <end position="182"/>
    </location>
</feature>
<feature type="domain" description="C2H2-type" evidence="10">
    <location>
        <begin position="242"/>
        <end position="271"/>
    </location>
</feature>
<evidence type="ECO:0000259" key="10">
    <source>
        <dbReference type="PROSITE" id="PS50157"/>
    </source>
</evidence>
<evidence type="ECO:0000256" key="9">
    <source>
        <dbReference type="SAM" id="Phobius"/>
    </source>
</evidence>
<feature type="transmembrane region" description="Helical" evidence="9">
    <location>
        <begin position="1293"/>
        <end position="1317"/>
    </location>
</feature>
<keyword evidence="9" id="KW-0812">Transmembrane</keyword>
<evidence type="ECO:0000256" key="3">
    <source>
        <dbReference type="ARBA" id="ARBA00022737"/>
    </source>
</evidence>
<evidence type="ECO:0000256" key="2">
    <source>
        <dbReference type="ARBA" id="ARBA00022723"/>
    </source>
</evidence>
<dbReference type="PROSITE" id="PS00028">
    <property type="entry name" value="ZINC_FINGER_C2H2_1"/>
    <property type="match status" value="2"/>
</dbReference>
<evidence type="ECO:0000256" key="8">
    <source>
        <dbReference type="SAM" id="MobiDB-lite"/>
    </source>
</evidence>
<dbReference type="FunFam" id="3.30.160.60:FF:001164">
    <property type="entry name" value="C2H2 finger domain protein, putative"/>
    <property type="match status" value="1"/>
</dbReference>
<evidence type="ECO:0000256" key="7">
    <source>
        <dbReference type="PROSITE-ProRule" id="PRU00042"/>
    </source>
</evidence>
<keyword evidence="4 7" id="KW-0863">Zinc-finger</keyword>
<feature type="compositionally biased region" description="Polar residues" evidence="8">
    <location>
        <begin position="420"/>
        <end position="466"/>
    </location>
</feature>
<evidence type="ECO:0000256" key="6">
    <source>
        <dbReference type="ARBA" id="ARBA00023242"/>
    </source>
</evidence>
<feature type="region of interest" description="Disordered" evidence="8">
    <location>
        <begin position="290"/>
        <end position="515"/>
    </location>
</feature>
<dbReference type="GO" id="GO:0006351">
    <property type="term" value="P:DNA-templated transcription"/>
    <property type="evidence" value="ECO:0007669"/>
    <property type="project" value="InterPro"/>
</dbReference>
<dbReference type="Gene3D" id="3.30.160.60">
    <property type="entry name" value="Classic Zinc Finger"/>
    <property type="match status" value="1"/>
</dbReference>
<dbReference type="InterPro" id="IPR007219">
    <property type="entry name" value="XnlR_reg_dom"/>
</dbReference>
<gene>
    <name evidence="11" type="ORF">K504DRAFT_488443</name>
</gene>
<dbReference type="InterPro" id="IPR036236">
    <property type="entry name" value="Znf_C2H2_sf"/>
</dbReference>
<dbReference type="GO" id="GO:0000981">
    <property type="term" value="F:DNA-binding transcription factor activity, RNA polymerase II-specific"/>
    <property type="evidence" value="ECO:0007669"/>
    <property type="project" value="InterPro"/>
</dbReference>
<evidence type="ECO:0000256" key="5">
    <source>
        <dbReference type="ARBA" id="ARBA00022833"/>
    </source>
</evidence>
<keyword evidence="3" id="KW-0677">Repeat</keyword>
<keyword evidence="12" id="KW-1185">Reference proteome</keyword>
<feature type="compositionally biased region" description="Polar residues" evidence="8">
    <location>
        <begin position="483"/>
        <end position="515"/>
    </location>
</feature>
<sequence>MAATAATAAGDGARPPSPPLDQILIAAAAEIHGLIDDRPVIVHVEASSFHSASLPSLGGSLCCCCCCCCRRRYYHRRHYHRRHRRRRQSTKFAASRQSTTHLVSRDRFKEGLFFALSQPEPPKAVAVLLDDSMNADLWHASDFGKIQTQFPQKMETSSGPAEPPTPASPERDENRGRRRDRDEADGDDGDGSEPQGSSRKRRRSRKGLDKKFECPHEGCGKSYSRAEHLYRHQLNHNPKQIYYCDFPECHRSFVRQDLCARHKERHTARGSQLLRKDAFMHNLNPIVNAAMTPKNGSANKLGNMKNSPTMQQSPSLQYPASAVTKSPTTGTHISPPNLHSPASTIGRPDSVNRAASDESYRGATDANKPAYDLQSQGPGNFAPPPRPSTFSGSFGTTRPPLHNSPHMSNGSFTPRPELRAQTSNLPTSYGSSASPYNSAATPSQQSYPPSATSTVYPNNSTTSYQAPSNFPPFTTLPPPEYPHSSTTPVSRDQENQYYNGTSGQGQTPMNGVESTSRLDTRMNGVSDAIIDNASAYATTMFGGEGYSRSPFAMADDFAAWLFNDSNSGGGSGASPMGYPASGPQIGGGASQLGLQAFYSGYDPNVAGYLVNQPPPSHPMAVNSILDTTLPESVLSEEKRQALLDLIVCRFNETDHAPVKKQKEDIMEGNKDDNDHVLSLHMMQTYVSSYWVHFHPQLPILHKPTFNATTCPELLLMSMICLGASCLEKSYGHEITQACSQLSNFLAWHLRWEIFMDADFRPPAKLWVFQALLLLEVFEKMYSTRPLHERAHIHHATTLTLMRRGSSLIGRSAMESPPSVKDGKSNGGASGSHSSDEWWNRWITNEATRRAAFAAFLVDSIHATMFGHSAVMVAHEMRLLLPCDEALWSATSSSEVGRLELSIQTNGIKPTTFLDGLKKTLNRQTVRTNSFGRTILMAGLLSVSWHMNQRDLQVSSLGASQVLGGRDKWRGSLTRAFDFWKQDFDGSLARPNDLATPNAYSHSNGLDDNVLESRTVLHHLAHMAMHVDIVDCQIYAGATRLLGRSITSQDYLGAKRRMKEFWAPTARARDATFYALRFLSNVMLPEEHPAVPGSNAPATSLSYSARDDTLLNRPWVLYFATLIVWSYGYALDGHVKQPYSLPKYEDKVKDMSGFLRRVGGVRSPEDLAQMPDRNACLGMLILMRDMFKTTRWELLHEASNLLTKKHVDARTRGSRSTCWTTPAMAHTSSFGKAVSLVLVRLRDQHNFRVDDVEPQAYYCPRTHIFQAAISTNILIRLWDNSREVVIFIQLHVGYLFFPLIYALLFIFFAYISTVFLAMGMS</sequence>
<dbReference type="CDD" id="cd12148">
    <property type="entry name" value="fungal_TF_MHR"/>
    <property type="match status" value="1"/>
</dbReference>
<evidence type="ECO:0000313" key="11">
    <source>
        <dbReference type="EMBL" id="KAF2714237.1"/>
    </source>
</evidence>
<protein>
    <recommendedName>
        <fullName evidence="10">C2H2-type domain-containing protein</fullName>
    </recommendedName>
</protein>
<dbReference type="GO" id="GO:0000785">
    <property type="term" value="C:chromatin"/>
    <property type="evidence" value="ECO:0007669"/>
    <property type="project" value="TreeGrafter"/>
</dbReference>
<keyword evidence="9" id="KW-1133">Transmembrane helix</keyword>
<reference evidence="11" key="1">
    <citation type="journal article" date="2020" name="Stud. Mycol.">
        <title>101 Dothideomycetes genomes: a test case for predicting lifestyles and emergence of pathogens.</title>
        <authorList>
            <person name="Haridas S."/>
            <person name="Albert R."/>
            <person name="Binder M."/>
            <person name="Bloem J."/>
            <person name="Labutti K."/>
            <person name="Salamov A."/>
            <person name="Andreopoulos B."/>
            <person name="Baker S."/>
            <person name="Barry K."/>
            <person name="Bills G."/>
            <person name="Bluhm B."/>
            <person name="Cannon C."/>
            <person name="Castanera R."/>
            <person name="Culley D."/>
            <person name="Daum C."/>
            <person name="Ezra D."/>
            <person name="Gonzalez J."/>
            <person name="Henrissat B."/>
            <person name="Kuo A."/>
            <person name="Liang C."/>
            <person name="Lipzen A."/>
            <person name="Lutzoni F."/>
            <person name="Magnuson J."/>
            <person name="Mondo S."/>
            <person name="Nolan M."/>
            <person name="Ohm R."/>
            <person name="Pangilinan J."/>
            <person name="Park H.-J."/>
            <person name="Ramirez L."/>
            <person name="Alfaro M."/>
            <person name="Sun H."/>
            <person name="Tritt A."/>
            <person name="Yoshinaga Y."/>
            <person name="Zwiers L.-H."/>
            <person name="Turgeon B."/>
            <person name="Goodwin S."/>
            <person name="Spatafora J."/>
            <person name="Crous P."/>
            <person name="Grigoriev I."/>
        </authorList>
    </citation>
    <scope>NUCLEOTIDE SEQUENCE</scope>
    <source>
        <strain evidence="11">CBS 279.74</strain>
    </source>
</reference>
<comment type="subcellular location">
    <subcellularLocation>
        <location evidence="1">Nucleus</location>
    </subcellularLocation>
</comment>